<dbReference type="AlphaFoldDB" id="A0A6S6PI14"/>
<name>A0A6S6PI14_ACEAC</name>
<reference evidence="1 2" key="1">
    <citation type="submission" date="2020-07" db="EMBL/GenBank/DDBJ databases">
        <title>Complete Genome Sequence of an acetic acid bacterium, Acetobacter aceti JCM20276.</title>
        <authorList>
            <person name="Hirose Y."/>
            <person name="Mihara H."/>
        </authorList>
    </citation>
    <scope>NUCLEOTIDE SEQUENCE [LARGE SCALE GENOMIC DNA]</scope>
    <source>
        <strain evidence="1 2">JCM20276</strain>
    </source>
</reference>
<dbReference type="Proteomes" id="UP000515220">
    <property type="component" value="Chromosome"/>
</dbReference>
<proteinExistence type="predicted"/>
<gene>
    <name evidence="1" type="ORF">AAJCM20276_08750</name>
</gene>
<organism evidence="1 2">
    <name type="scientific">Acetobacter aceti</name>
    <dbReference type="NCBI Taxonomy" id="435"/>
    <lineage>
        <taxon>Bacteria</taxon>
        <taxon>Pseudomonadati</taxon>
        <taxon>Pseudomonadota</taxon>
        <taxon>Alphaproteobacteria</taxon>
        <taxon>Acetobacterales</taxon>
        <taxon>Acetobacteraceae</taxon>
        <taxon>Acetobacter</taxon>
        <taxon>Acetobacter subgen. Acetobacter</taxon>
    </lineage>
</organism>
<accession>A0A6S6PI14</accession>
<dbReference type="EMBL" id="AP023326">
    <property type="protein sequence ID" value="BCI66251.1"/>
    <property type="molecule type" value="Genomic_DNA"/>
</dbReference>
<evidence type="ECO:0000313" key="2">
    <source>
        <dbReference type="Proteomes" id="UP000515220"/>
    </source>
</evidence>
<protein>
    <submittedName>
        <fullName evidence="1">Uncharacterized protein</fullName>
    </submittedName>
</protein>
<sequence length="57" mass="6505">MTPIANVSENALFDRWVSLGGRVRQKSCSMPENGMKYDDYRRKCTSYGENKGQESGR</sequence>
<evidence type="ECO:0000313" key="1">
    <source>
        <dbReference type="EMBL" id="BCI66251.1"/>
    </source>
</evidence>